<dbReference type="AlphaFoldDB" id="A0A133VLB6"/>
<reference evidence="1 2" key="1">
    <citation type="journal article" date="2016" name="Sci. Rep.">
        <title>Metabolic traits of an uncultured archaeal lineage -MSBL1- from brine pools of the Red Sea.</title>
        <authorList>
            <person name="Mwirichia R."/>
            <person name="Alam I."/>
            <person name="Rashid M."/>
            <person name="Vinu M."/>
            <person name="Ba-Alawi W."/>
            <person name="Anthony Kamau A."/>
            <person name="Kamanda Ngugi D."/>
            <person name="Goker M."/>
            <person name="Klenk H.P."/>
            <person name="Bajic V."/>
            <person name="Stingl U."/>
        </authorList>
    </citation>
    <scope>NUCLEOTIDE SEQUENCE [LARGE SCALE GENOMIC DNA]</scope>
    <source>
        <strain evidence="1">SCGC-AAA382C18</strain>
    </source>
</reference>
<keyword evidence="2" id="KW-1185">Reference proteome</keyword>
<sequence length="221" mass="25966">ISGNPWINSKFKLRGYKAKKHFHKVEDVWNWGWSKNLGTVLPKKLCSAVSQEKKENPSKRFIVHYMQPHAPYLNLQNLKWESYWESHKQKNSEKKPRLPHKKINSWIWWKIVDLLGMERTSKIREVLNLPPLTLVTRALRKVGKDGLRKSYIENLETCLKSIANCNELNSENKEVIVTSDHGELLGEGKMWGHGFQKRLELVKVPWLEVHNTKVQVRSKNL</sequence>
<dbReference type="PATRIC" id="fig|1698281.3.peg.581"/>
<name>A0A133VLB6_9EURY</name>
<organism evidence="1 2">
    <name type="scientific">candidate division MSBL1 archaeon SCGC-AAA382C18</name>
    <dbReference type="NCBI Taxonomy" id="1698281"/>
    <lineage>
        <taxon>Archaea</taxon>
        <taxon>Methanobacteriati</taxon>
        <taxon>Methanobacteriota</taxon>
        <taxon>candidate division MSBL1</taxon>
    </lineage>
</organism>
<evidence type="ECO:0000313" key="2">
    <source>
        <dbReference type="Proteomes" id="UP000070404"/>
    </source>
</evidence>
<feature type="non-terminal residue" evidence="1">
    <location>
        <position position="1"/>
    </location>
</feature>
<proteinExistence type="predicted"/>
<protein>
    <recommendedName>
        <fullName evidence="3">Sulfatase N-terminal domain-containing protein</fullName>
    </recommendedName>
</protein>
<accession>A0A133VLB6</accession>
<evidence type="ECO:0000313" key="1">
    <source>
        <dbReference type="EMBL" id="KXB07225.1"/>
    </source>
</evidence>
<gene>
    <name evidence="1" type="ORF">AKJ52_00640</name>
</gene>
<evidence type="ECO:0008006" key="3">
    <source>
        <dbReference type="Google" id="ProtNLM"/>
    </source>
</evidence>
<dbReference type="Gene3D" id="3.40.720.10">
    <property type="entry name" value="Alkaline Phosphatase, subunit A"/>
    <property type="match status" value="1"/>
</dbReference>
<dbReference type="EMBL" id="LHYF01000006">
    <property type="protein sequence ID" value="KXB07225.1"/>
    <property type="molecule type" value="Genomic_DNA"/>
</dbReference>
<dbReference type="Proteomes" id="UP000070404">
    <property type="component" value="Unassembled WGS sequence"/>
</dbReference>
<dbReference type="InterPro" id="IPR017850">
    <property type="entry name" value="Alkaline_phosphatase_core_sf"/>
</dbReference>
<dbReference type="SUPFAM" id="SSF53649">
    <property type="entry name" value="Alkaline phosphatase-like"/>
    <property type="match status" value="1"/>
</dbReference>
<comment type="caution">
    <text evidence="1">The sequence shown here is derived from an EMBL/GenBank/DDBJ whole genome shotgun (WGS) entry which is preliminary data.</text>
</comment>